<proteinExistence type="predicted"/>
<evidence type="ECO:0000313" key="2">
    <source>
        <dbReference type="EMBL" id="AVQ02919.1"/>
    </source>
</evidence>
<dbReference type="RefSeq" id="WP_013079892.1">
    <property type="nucleotide sequence ID" value="NZ_CP027850.1"/>
</dbReference>
<evidence type="ECO:0000256" key="1">
    <source>
        <dbReference type="SAM" id="Phobius"/>
    </source>
</evidence>
<evidence type="ECO:0000313" key="3">
    <source>
        <dbReference type="Proteomes" id="UP000240527"/>
    </source>
</evidence>
<protein>
    <submittedName>
        <fullName evidence="2">Uncharacterized protein</fullName>
    </submittedName>
</protein>
<keyword evidence="3" id="KW-1185">Reference proteome</keyword>
<gene>
    <name evidence="2" type="ORF">B7G68_14290</name>
</gene>
<dbReference type="EMBL" id="CP027850">
    <property type="protein sequence ID" value="AVQ02919.1"/>
    <property type="molecule type" value="Genomic_DNA"/>
</dbReference>
<feature type="transmembrane region" description="Helical" evidence="1">
    <location>
        <begin position="49"/>
        <end position="74"/>
    </location>
</feature>
<sequence>MAKSKISFRKRTPTGRWLFLGLAICSVLFLVGGATFDQPNTGLSSVAMIGAFVAVCVGPVLLALTLLWGSFTLLRWVWTG</sequence>
<keyword evidence="1" id="KW-0472">Membrane</keyword>
<reference evidence="2 3" key="1">
    <citation type="journal article" date="2015" name="Biotechnol. Bioeng.">
        <title>Genome sequence and phenotypic characterization of Caulobacter segnis.</title>
        <authorList>
            <person name="Patel S."/>
            <person name="Fletcher B."/>
            <person name="Scott D.C."/>
            <person name="Ely B."/>
        </authorList>
    </citation>
    <scope>NUCLEOTIDE SEQUENCE [LARGE SCALE GENOMIC DNA]</scope>
    <source>
        <strain evidence="2 3">TK0059</strain>
    </source>
</reference>
<organism evidence="2 3">
    <name type="scientific">Caulobacter segnis</name>
    <dbReference type="NCBI Taxonomy" id="88688"/>
    <lineage>
        <taxon>Bacteria</taxon>
        <taxon>Pseudomonadati</taxon>
        <taxon>Pseudomonadota</taxon>
        <taxon>Alphaproteobacteria</taxon>
        <taxon>Caulobacterales</taxon>
        <taxon>Caulobacteraceae</taxon>
        <taxon>Caulobacter</taxon>
    </lineage>
</organism>
<name>A0ABN5IV83_9CAUL</name>
<dbReference type="Proteomes" id="UP000240527">
    <property type="component" value="Chromosome"/>
</dbReference>
<accession>A0ABN5IV83</accession>
<keyword evidence="1" id="KW-1133">Transmembrane helix</keyword>
<keyword evidence="1" id="KW-0812">Transmembrane</keyword>